<keyword evidence="4" id="KW-0804">Transcription</keyword>
<evidence type="ECO:0000256" key="1">
    <source>
        <dbReference type="ARBA" id="ARBA00023015"/>
    </source>
</evidence>
<dbReference type="Pfam" id="PF12833">
    <property type="entry name" value="HTH_18"/>
    <property type="match status" value="1"/>
</dbReference>
<accession>A0ABW8A711</accession>
<dbReference type="Proteomes" id="UP001612928">
    <property type="component" value="Unassembled WGS sequence"/>
</dbReference>
<evidence type="ECO:0000256" key="5">
    <source>
        <dbReference type="SAM" id="MobiDB-lite"/>
    </source>
</evidence>
<feature type="domain" description="HTH araC/xylS-type" evidence="6">
    <location>
        <begin position="208"/>
        <end position="306"/>
    </location>
</feature>
<gene>
    <name evidence="7" type="ORF">ACIBP5_21570</name>
</gene>
<comment type="caution">
    <text evidence="7">The sequence shown here is derived from an EMBL/GenBank/DDBJ whole genome shotgun (WGS) entry which is preliminary data.</text>
</comment>
<dbReference type="PRINTS" id="PR00032">
    <property type="entry name" value="HTHARAC"/>
</dbReference>
<keyword evidence="1" id="KW-0805">Transcription regulation</keyword>
<dbReference type="RefSeq" id="WP_397022511.1">
    <property type="nucleotide sequence ID" value="NZ_JBITMB010000005.1"/>
</dbReference>
<dbReference type="Pfam" id="PF02311">
    <property type="entry name" value="AraC_binding"/>
    <property type="match status" value="1"/>
</dbReference>
<dbReference type="InterPro" id="IPR020449">
    <property type="entry name" value="Tscrpt_reg_AraC-type_HTH"/>
</dbReference>
<reference evidence="7 8" key="1">
    <citation type="submission" date="2024-10" db="EMBL/GenBank/DDBJ databases">
        <title>The Natural Products Discovery Center: Release of the First 8490 Sequenced Strains for Exploring Actinobacteria Biosynthetic Diversity.</title>
        <authorList>
            <person name="Kalkreuter E."/>
            <person name="Kautsar S.A."/>
            <person name="Yang D."/>
            <person name="Bader C.D."/>
            <person name="Teijaro C.N."/>
            <person name="Fluegel L."/>
            <person name="Davis C.M."/>
            <person name="Simpson J.R."/>
            <person name="Lauterbach L."/>
            <person name="Steele A.D."/>
            <person name="Gui C."/>
            <person name="Meng S."/>
            <person name="Li G."/>
            <person name="Viehrig K."/>
            <person name="Ye F."/>
            <person name="Su P."/>
            <person name="Kiefer A.F."/>
            <person name="Nichols A."/>
            <person name="Cepeda A.J."/>
            <person name="Yan W."/>
            <person name="Fan B."/>
            <person name="Jiang Y."/>
            <person name="Adhikari A."/>
            <person name="Zheng C.-J."/>
            <person name="Schuster L."/>
            <person name="Cowan T.M."/>
            <person name="Smanski M.J."/>
            <person name="Chevrette M.G."/>
            <person name="De Carvalho L.P.S."/>
            <person name="Shen B."/>
        </authorList>
    </citation>
    <scope>NUCLEOTIDE SEQUENCE [LARGE SCALE GENOMIC DNA]</scope>
    <source>
        <strain evidence="7 8">NPDC049503</strain>
    </source>
</reference>
<organism evidence="7 8">
    <name type="scientific">Nonomuraea indica</name>
    <dbReference type="NCBI Taxonomy" id="1581193"/>
    <lineage>
        <taxon>Bacteria</taxon>
        <taxon>Bacillati</taxon>
        <taxon>Actinomycetota</taxon>
        <taxon>Actinomycetes</taxon>
        <taxon>Streptosporangiales</taxon>
        <taxon>Streptosporangiaceae</taxon>
        <taxon>Nonomuraea</taxon>
    </lineage>
</organism>
<keyword evidence="2" id="KW-0238">DNA-binding</keyword>
<dbReference type="InterPro" id="IPR018062">
    <property type="entry name" value="HTH_AraC-typ_CS"/>
</dbReference>
<dbReference type="InterPro" id="IPR050204">
    <property type="entry name" value="AraC_XylS_family_regulators"/>
</dbReference>
<dbReference type="InterPro" id="IPR003313">
    <property type="entry name" value="AraC-bd"/>
</dbReference>
<feature type="compositionally biased region" description="Low complexity" evidence="5">
    <location>
        <begin position="154"/>
        <end position="166"/>
    </location>
</feature>
<evidence type="ECO:0000256" key="3">
    <source>
        <dbReference type="ARBA" id="ARBA00023159"/>
    </source>
</evidence>
<evidence type="ECO:0000313" key="7">
    <source>
        <dbReference type="EMBL" id="MFI7442566.1"/>
    </source>
</evidence>
<dbReference type="Gene3D" id="1.10.10.60">
    <property type="entry name" value="Homeodomain-like"/>
    <property type="match status" value="2"/>
</dbReference>
<evidence type="ECO:0000256" key="4">
    <source>
        <dbReference type="ARBA" id="ARBA00023163"/>
    </source>
</evidence>
<keyword evidence="3" id="KW-0010">Activator</keyword>
<dbReference type="EMBL" id="JBITMB010000005">
    <property type="protein sequence ID" value="MFI7442566.1"/>
    <property type="molecule type" value="Genomic_DNA"/>
</dbReference>
<evidence type="ECO:0000256" key="2">
    <source>
        <dbReference type="ARBA" id="ARBA00023125"/>
    </source>
</evidence>
<proteinExistence type="predicted"/>
<dbReference type="PANTHER" id="PTHR46796:SF6">
    <property type="entry name" value="ARAC SUBFAMILY"/>
    <property type="match status" value="1"/>
</dbReference>
<evidence type="ECO:0000313" key="8">
    <source>
        <dbReference type="Proteomes" id="UP001612928"/>
    </source>
</evidence>
<dbReference type="Gene3D" id="2.60.120.280">
    <property type="entry name" value="Regulatory protein AraC"/>
    <property type="match status" value="1"/>
</dbReference>
<name>A0ABW8A711_9ACTN</name>
<dbReference type="InterPro" id="IPR018060">
    <property type="entry name" value="HTH_AraC"/>
</dbReference>
<feature type="region of interest" description="Disordered" evidence="5">
    <location>
        <begin position="135"/>
        <end position="166"/>
    </location>
</feature>
<evidence type="ECO:0000259" key="6">
    <source>
        <dbReference type="PROSITE" id="PS01124"/>
    </source>
</evidence>
<dbReference type="PROSITE" id="PS01124">
    <property type="entry name" value="HTH_ARAC_FAMILY_2"/>
    <property type="match status" value="1"/>
</dbReference>
<dbReference type="SUPFAM" id="SSF46689">
    <property type="entry name" value="Homeodomain-like"/>
    <property type="match status" value="2"/>
</dbReference>
<dbReference type="PROSITE" id="PS00041">
    <property type="entry name" value="HTH_ARAC_FAMILY_1"/>
    <property type="match status" value="1"/>
</dbReference>
<dbReference type="SMART" id="SM00342">
    <property type="entry name" value="HTH_ARAC"/>
    <property type="match status" value="1"/>
</dbReference>
<dbReference type="PANTHER" id="PTHR46796">
    <property type="entry name" value="HTH-TYPE TRANSCRIPTIONAL ACTIVATOR RHAS-RELATED"/>
    <property type="match status" value="1"/>
</dbReference>
<sequence>MSVPAAELAIVGHHDRTPGYAVRRANGSPSWLMMWTQAGAGLVEQAGASCTTGPGDLVVLASGAAQHYRVAPGRDRWRFWWAHFQPRPSWSSWLAPYALAPGCHLVGATPAALLGRIDQAFRRAHRDARWLAPIHPALRPSPGGSASPGPPAAVPGTSIAGEPAPAVAESAPARELAMGALEEVLILATAAAAPHGGGTGGIGDSRVVRALALIAAEPGARHSVVSLAAAVALSPSRFAHLFTAETGASPMRAVRQARLRHAARLLEVTDLDVGRVAAVSGFSSPFHFSRVFRREYGIPPREYRARLTRSGRAG</sequence>
<protein>
    <submittedName>
        <fullName evidence="7">Helix-turn-helix domain-containing protein</fullName>
    </submittedName>
</protein>
<dbReference type="InterPro" id="IPR037923">
    <property type="entry name" value="HTH-like"/>
</dbReference>
<dbReference type="SUPFAM" id="SSF51215">
    <property type="entry name" value="Regulatory protein AraC"/>
    <property type="match status" value="1"/>
</dbReference>
<dbReference type="InterPro" id="IPR009057">
    <property type="entry name" value="Homeodomain-like_sf"/>
</dbReference>
<feature type="compositionally biased region" description="Low complexity" evidence="5">
    <location>
        <begin position="136"/>
        <end position="147"/>
    </location>
</feature>
<keyword evidence="8" id="KW-1185">Reference proteome</keyword>